<reference evidence="1 2" key="1">
    <citation type="submission" date="2016-03" db="EMBL/GenBank/DDBJ databases">
        <title>Trachymyrmex septentrionalis WGS genome.</title>
        <authorList>
            <person name="Nygaard S."/>
            <person name="Hu H."/>
            <person name="Boomsma J."/>
            <person name="Zhang G."/>
        </authorList>
    </citation>
    <scope>NUCLEOTIDE SEQUENCE [LARGE SCALE GENOMIC DNA]</scope>
    <source>
        <strain evidence="1">Tsep2-gDNA-1</strain>
        <tissue evidence="1">Whole body</tissue>
    </source>
</reference>
<organism evidence="1 2">
    <name type="scientific">Trachymyrmex septentrionalis</name>
    <dbReference type="NCBI Taxonomy" id="34720"/>
    <lineage>
        <taxon>Eukaryota</taxon>
        <taxon>Metazoa</taxon>
        <taxon>Ecdysozoa</taxon>
        <taxon>Arthropoda</taxon>
        <taxon>Hexapoda</taxon>
        <taxon>Insecta</taxon>
        <taxon>Pterygota</taxon>
        <taxon>Neoptera</taxon>
        <taxon>Endopterygota</taxon>
        <taxon>Hymenoptera</taxon>
        <taxon>Apocrita</taxon>
        <taxon>Aculeata</taxon>
        <taxon>Formicoidea</taxon>
        <taxon>Formicidae</taxon>
        <taxon>Myrmicinae</taxon>
        <taxon>Trachymyrmex</taxon>
    </lineage>
</organism>
<name>A0A195FAT4_9HYME</name>
<dbReference type="Proteomes" id="UP000078541">
    <property type="component" value="Unassembled WGS sequence"/>
</dbReference>
<evidence type="ECO:0000313" key="1">
    <source>
        <dbReference type="EMBL" id="KYN37149.1"/>
    </source>
</evidence>
<accession>A0A195FAT4</accession>
<proteinExistence type="predicted"/>
<evidence type="ECO:0000313" key="2">
    <source>
        <dbReference type="Proteomes" id="UP000078541"/>
    </source>
</evidence>
<protein>
    <submittedName>
        <fullName evidence="1">Uncharacterized protein</fullName>
    </submittedName>
</protein>
<gene>
    <name evidence="1" type="ORF">ALC56_08940</name>
</gene>
<dbReference type="AlphaFoldDB" id="A0A195FAT4"/>
<keyword evidence="2" id="KW-1185">Reference proteome</keyword>
<sequence>MPGQILLPAHGSTGESYTSRTTVIVIIEEVPPKIFYHKIQIVDVAEIDLTNCIALITTALGKMGRRVCDLNRCQHGETYDRMTGQDPHDIE</sequence>
<dbReference type="EMBL" id="KQ981727">
    <property type="protein sequence ID" value="KYN37149.1"/>
    <property type="molecule type" value="Genomic_DNA"/>
</dbReference>